<name>D5WBJ2_PARAM</name>
<dbReference type="Proteomes" id="UP000002190">
    <property type="component" value="Chromosome 1"/>
</dbReference>
<accession>D5WBJ2</accession>
<organism evidence="1 2">
    <name type="scientific">Paraburkholderia atlantica</name>
    <dbReference type="NCBI Taxonomy" id="2654982"/>
    <lineage>
        <taxon>Bacteria</taxon>
        <taxon>Pseudomonadati</taxon>
        <taxon>Pseudomonadota</taxon>
        <taxon>Betaproteobacteria</taxon>
        <taxon>Burkholderiales</taxon>
        <taxon>Burkholderiaceae</taxon>
        <taxon>Paraburkholderia</taxon>
    </lineage>
</organism>
<proteinExistence type="predicted"/>
<sequence length="101" mass="11397">MATVVRWFIGRFNGVLDCTLPVRISNLDQRVVLVSVSEGDNADNTQAPERFLGSAAMWVENVCPRANDIQFRLVVDWDKPLAVWADVFIADEFPQGFLLSR</sequence>
<evidence type="ECO:0000313" key="1">
    <source>
        <dbReference type="EMBL" id="ADG14521.1"/>
    </source>
</evidence>
<protein>
    <submittedName>
        <fullName evidence="1">Uncharacterized protein</fullName>
    </submittedName>
</protein>
<dbReference type="KEGG" id="bge:BC1002_0419"/>
<dbReference type="EMBL" id="CP002013">
    <property type="protein sequence ID" value="ADG14521.1"/>
    <property type="molecule type" value="Genomic_DNA"/>
</dbReference>
<reference evidence="1 2" key="1">
    <citation type="submission" date="2010-04" db="EMBL/GenBank/DDBJ databases">
        <title>Complete sequence of chromosome 1 of Burkholderia sp. CCGE1002.</title>
        <authorList>
            <consortium name="US DOE Joint Genome Institute"/>
            <person name="Lucas S."/>
            <person name="Copeland A."/>
            <person name="Lapidus A."/>
            <person name="Cheng J.-F."/>
            <person name="Bruce D."/>
            <person name="Goodwin L."/>
            <person name="Pitluck S."/>
            <person name="Chertkov O."/>
            <person name="Detter J.C."/>
            <person name="Han C."/>
            <person name="Tapia R."/>
            <person name="Land M."/>
            <person name="Hauser L."/>
            <person name="Kyrpides N."/>
            <person name="Ovchinnikova G."/>
            <person name="Martinez-Romero E."/>
            <person name="Hernandez M.A.R."/>
            <person name="Tiedje J.M."/>
            <person name="Woyke T."/>
        </authorList>
    </citation>
    <scope>NUCLEOTIDE SEQUENCE [LARGE SCALE GENOMIC DNA]</scope>
    <source>
        <strain evidence="1 2">CCGE1002</strain>
    </source>
</reference>
<evidence type="ECO:0000313" key="2">
    <source>
        <dbReference type="Proteomes" id="UP000002190"/>
    </source>
</evidence>
<dbReference type="HOGENOM" id="CLU_2286234_0_0_4"/>
<dbReference type="AlphaFoldDB" id="D5WBJ2"/>
<gene>
    <name evidence="1" type="ordered locus">BC1002_0419</name>
</gene>
<reference evidence="1 2" key="2">
    <citation type="journal article" date="2012" name="J. Bacteriol.">
        <title>Genome Sequences of Burkholderia sp. Strains CCGE1002 and H160, Isolated from Legume Nodules in Mexico and Brazil.</title>
        <authorList>
            <person name="Ormeno-Orrillo E."/>
            <person name="Rogel M.A."/>
            <person name="Chueire L.M."/>
            <person name="Tiedje J.M."/>
            <person name="Martinez-Romero E."/>
            <person name="Hungria M."/>
        </authorList>
    </citation>
    <scope>NUCLEOTIDE SEQUENCE [LARGE SCALE GENOMIC DNA]</scope>
    <source>
        <strain evidence="1 2">CCGE1002</strain>
    </source>
</reference>